<keyword evidence="3" id="KW-1133">Transmembrane helix</keyword>
<dbReference type="OrthoDB" id="9794577at2"/>
<dbReference type="RefSeq" id="WP_011584245.1">
    <property type="nucleotide sequence ID" value="NC_008255.1"/>
</dbReference>
<dbReference type="PANTHER" id="PTHR32309:SF13">
    <property type="entry name" value="FERRIC ENTEROBACTIN TRANSPORT PROTEIN FEPE"/>
    <property type="match status" value="1"/>
</dbReference>
<proteinExistence type="predicted"/>
<dbReference type="GO" id="GO:0005524">
    <property type="term" value="F:ATP binding"/>
    <property type="evidence" value="ECO:0007669"/>
    <property type="project" value="UniProtKB-KW"/>
</dbReference>
<dbReference type="PANTHER" id="PTHR32309">
    <property type="entry name" value="TYROSINE-PROTEIN KINASE"/>
    <property type="match status" value="1"/>
</dbReference>
<keyword evidence="2" id="KW-0067">ATP-binding</keyword>
<dbReference type="InterPro" id="IPR027417">
    <property type="entry name" value="P-loop_NTPase"/>
</dbReference>
<keyword evidence="4" id="KW-0808">Transferase</keyword>
<reference evidence="4 5" key="1">
    <citation type="journal article" date="2007" name="Appl. Environ. Microbiol.">
        <title>Genome sequence of the cellulolytic gliding bacterium Cytophaga hutchinsonii.</title>
        <authorList>
            <person name="Xie G."/>
            <person name="Bruce D.C."/>
            <person name="Challacombe J.F."/>
            <person name="Chertkov O."/>
            <person name="Detter J.C."/>
            <person name="Gilna P."/>
            <person name="Han C.S."/>
            <person name="Lucas S."/>
            <person name="Misra M."/>
            <person name="Myers G.L."/>
            <person name="Richardson P."/>
            <person name="Tapia R."/>
            <person name="Thayer N."/>
            <person name="Thompson L.S."/>
            <person name="Brettin T.S."/>
            <person name="Henrissat B."/>
            <person name="Wilson D.B."/>
            <person name="McBride M.J."/>
        </authorList>
    </citation>
    <scope>NUCLEOTIDE SEQUENCE [LARGE SCALE GENOMIC DNA]</scope>
    <source>
        <strain evidence="5">ATCC 33406 / DSM 1761 / CIP 103989 / NBRC 15051 / NCIMB 9469 / D465</strain>
    </source>
</reference>
<accession>A0A6N4SP71</accession>
<dbReference type="SUPFAM" id="SSF52540">
    <property type="entry name" value="P-loop containing nucleoside triphosphate hydrolases"/>
    <property type="match status" value="1"/>
</dbReference>
<gene>
    <name evidence="4" type="primary">wzc</name>
    <name evidence="4" type="ordered locus">CHU_0846</name>
</gene>
<dbReference type="InterPro" id="IPR050445">
    <property type="entry name" value="Bact_polysacc_biosynth/exp"/>
</dbReference>
<evidence type="ECO:0000256" key="3">
    <source>
        <dbReference type="SAM" id="Phobius"/>
    </source>
</evidence>
<evidence type="ECO:0000313" key="4">
    <source>
        <dbReference type="EMBL" id="ABG58129.1"/>
    </source>
</evidence>
<name>A0A6N4SP71_CYTH3</name>
<feature type="transmembrane region" description="Helical" evidence="3">
    <location>
        <begin position="23"/>
        <end position="40"/>
    </location>
</feature>
<dbReference type="CDD" id="cd05387">
    <property type="entry name" value="BY-kinase"/>
    <property type="match status" value="1"/>
</dbReference>
<keyword evidence="3" id="KW-0472">Membrane</keyword>
<dbReference type="InterPro" id="IPR005702">
    <property type="entry name" value="Wzc-like_C"/>
</dbReference>
<protein>
    <submittedName>
        <fullName evidence="4">Tyrosine-protein kinase</fullName>
    </submittedName>
</protein>
<dbReference type="KEGG" id="chu:CHU_0846"/>
<evidence type="ECO:0000313" key="5">
    <source>
        <dbReference type="Proteomes" id="UP000001822"/>
    </source>
</evidence>
<keyword evidence="1" id="KW-0547">Nucleotide-binding</keyword>
<dbReference type="GO" id="GO:0004713">
    <property type="term" value="F:protein tyrosine kinase activity"/>
    <property type="evidence" value="ECO:0007669"/>
    <property type="project" value="TreeGrafter"/>
</dbReference>
<keyword evidence="4" id="KW-0418">Kinase</keyword>
<feature type="transmembrane region" description="Helical" evidence="3">
    <location>
        <begin position="512"/>
        <end position="530"/>
    </location>
</feature>
<dbReference type="Gene3D" id="3.40.50.300">
    <property type="entry name" value="P-loop containing nucleotide triphosphate hydrolases"/>
    <property type="match status" value="1"/>
</dbReference>
<keyword evidence="5" id="KW-1185">Reference proteome</keyword>
<evidence type="ECO:0000256" key="1">
    <source>
        <dbReference type="ARBA" id="ARBA00022741"/>
    </source>
</evidence>
<dbReference type="NCBIfam" id="TIGR01007">
    <property type="entry name" value="eps_fam"/>
    <property type="match status" value="1"/>
</dbReference>
<organism evidence="4 5">
    <name type="scientific">Cytophaga hutchinsonii (strain ATCC 33406 / DSM 1761 / CIP 103989 / NBRC 15051 / NCIMB 9469 / D465)</name>
    <dbReference type="NCBI Taxonomy" id="269798"/>
    <lineage>
        <taxon>Bacteria</taxon>
        <taxon>Pseudomonadati</taxon>
        <taxon>Bacteroidota</taxon>
        <taxon>Cytophagia</taxon>
        <taxon>Cytophagales</taxon>
        <taxon>Cytophagaceae</taxon>
        <taxon>Cytophaga</taxon>
    </lineage>
</organism>
<dbReference type="AlphaFoldDB" id="A0A6N4SP71"/>
<dbReference type="EMBL" id="CP000383">
    <property type="protein sequence ID" value="ABG58129.1"/>
    <property type="molecule type" value="Genomic_DNA"/>
</dbReference>
<keyword evidence="3" id="KW-0812">Transmembrane</keyword>
<evidence type="ECO:0000256" key="2">
    <source>
        <dbReference type="ARBA" id="ARBA00022840"/>
    </source>
</evidence>
<sequence>MTELEEEKDLIDFKQYIRILSKYWYVVGLILIFSMVFAYYKIRYSTPIYMVKTTMHIKDKSSYSYGSKSFLEGSSMFQPFKNLKNEMELIRSYNRIQLVVKELDFMWEYRVKGKIRDIELYKTNPIEIVCDSGLIVTNYPLLITIQNEDYFTLTANGGMYRLYDPVSNTYVDTIISIKRDENVKYRFGQNISLGGLFNFKINKTQHYHANDNNIQFTINARDLHSLTKEYKYKVVVTENERSSIITISSSGSIIQKEVAFLNKLSEVYVRKELEDKNQIANNTINFIDSQLKVISDSLNNTGNEIESYREKNKIYNFEEQSIGIITQLNGLEGKKLEAELQLRYYEYLKGYLNTDKELTDLVAPSTINVEDPVLNQLVAQLVTLYQQKNTLKYSSSEKSPAYQTLLIRIKTTKDALLETTNNLVNTSRSSINDLDKRISKVEMQMSSIPSQQRKLINIERKHTINDEIYNYLLQKRAEASIARASNLPDAFTVESPLDDDYVQIAPTVNKIYTTYILGAVGLIVFLAVIYGKIDNKIHTKEDIIKRTDVAVLGTVGLTGSDSIEKLVHSGHGSLTESFRSIRTNLQFVLQGKKTFMIGVTSCISGDGKSFCSHNLARIYAISGKKTLLIRGDMRKAFNAPANLIPQGSMGLSQHLIGMATIDQIIHKGEIENLYQIIPGPVPPNASELVASQKMEEFIRIMKDKFEVVIMDSPPVGLVSDYMSVIKHIDANLYIVRYDYTPKETLEAIKDLKNKYPAQSHSIIFNGITARLLSKYSYYGNPVEYGYEPALKKKWWQFFSK</sequence>
<dbReference type="GO" id="GO:0005886">
    <property type="term" value="C:plasma membrane"/>
    <property type="evidence" value="ECO:0007669"/>
    <property type="project" value="TreeGrafter"/>
</dbReference>
<dbReference type="Proteomes" id="UP000001822">
    <property type="component" value="Chromosome"/>
</dbReference>